<proteinExistence type="inferred from homology"/>
<dbReference type="PANTHER" id="PTHR12933:SF0">
    <property type="entry name" value="U3 SMALL NUCLEOLAR RNA-ASSOCIATED PROTEIN 25 HOMOLOG"/>
    <property type="match status" value="1"/>
</dbReference>
<sequence length="789" mass="92159">MGKGGKFQRSKKSNFMKNKKNYHKKSAHKKPNRYMMVKKQIQANKESEDLLKRQQLAEIKYNQKKEIEVDHSSDSEPEDQAENNDFQELLFTLRSNKRTNEVESSESSSDDEEEEAEVEKSDNEDELEESSDENDSEHGSEIGTENEASVEEMNVDQTINTEFLDDSIAHDLIRDNESDSEGSDSEEENEERKDSKTNNHSNPFTTHLKHDLSTKLFEAVSSTPPKKETIKLTWPTLDSLIVEIPRGNDEPPTKRKQKFLGDEEVFASEGQVPKLYNSRNIKEEISIKKQIIENICEANKSETLTSLQTEIVSVASNYQDIYYPHRTHQNGEQLRLSYCIHTLDHILKTRQKVLQHNSKISKLKASRKNVIIPDEFRDQGFVRPRVLIVLPFRDSAFKVVNMLIDLLNPEGKSATVNYKRFVDEFTGDSLHFPKKNPKPEDYEQTFSGNTEDTFRVGLSLTKKSMKLYTPFYSSDILIASPLGLRLIIGAPGEKDREYDFLASIELLVLDQMELFLAQNWDHLLYVFDHLHLQPQSRQNTDFSRVRSWCLNGWSKFYRQTLLFSSYDLPEFRSLFNNRCHNYQGKVRTANVVKNGSIRHVIMEIPQIFHRIEVKSLESSFDTRFEYFSNTILPQFKAATMAHCMIYVPSYFDYVRIRNYMKKEEINFTQICEYTKDNKISRARTLFYHGGSHFLLYSERAHFFRRMRIKGIRHIIMYQPPMWNNFYPEIINLMQEINQNPRDDVVNNSMSITVLYTKYDILQLSAIVGHDNVAKMLASKKQTNMFMNNE</sequence>
<dbReference type="InterPro" id="IPR027417">
    <property type="entry name" value="P-loop_NTPase"/>
</dbReference>
<feature type="domain" description="UTP25 NTP hydrolase-like" evidence="8">
    <location>
        <begin position="318"/>
        <end position="586"/>
    </location>
</feature>
<dbReference type="Proteomes" id="UP000183832">
    <property type="component" value="Unassembled WGS sequence"/>
</dbReference>
<comment type="subcellular location">
    <subcellularLocation>
        <location evidence="1">Nucleus</location>
        <location evidence="1">Nucleolus</location>
    </subcellularLocation>
</comment>
<feature type="domain" description="UTP25 C-terminal" evidence="7">
    <location>
        <begin position="597"/>
        <end position="784"/>
    </location>
</feature>
<evidence type="ECO:0000259" key="8">
    <source>
        <dbReference type="Pfam" id="PF22916"/>
    </source>
</evidence>
<evidence type="ECO:0000256" key="5">
    <source>
        <dbReference type="ARBA" id="ARBA00032325"/>
    </source>
</evidence>
<comment type="similarity">
    <text evidence="2">Belongs to the UTP25 family.</text>
</comment>
<feature type="compositionally biased region" description="Basic and acidic residues" evidence="6">
    <location>
        <begin position="167"/>
        <end position="177"/>
    </location>
</feature>
<feature type="region of interest" description="Disordered" evidence="6">
    <location>
        <begin position="62"/>
        <end position="207"/>
    </location>
</feature>
<dbReference type="Pfam" id="PF06862">
    <property type="entry name" value="Utp25_C"/>
    <property type="match status" value="1"/>
</dbReference>
<name>A0A1J1J5E8_9DIPT</name>
<gene>
    <name evidence="9" type="ORF">CLUMA_CG020003</name>
</gene>
<dbReference type="OrthoDB" id="10264378at2759"/>
<keyword evidence="10" id="KW-1185">Reference proteome</keyword>
<dbReference type="InterPro" id="IPR010678">
    <property type="entry name" value="UTP25"/>
</dbReference>
<evidence type="ECO:0000313" key="9">
    <source>
        <dbReference type="EMBL" id="CRL07028.1"/>
    </source>
</evidence>
<dbReference type="STRING" id="568069.A0A1J1J5E8"/>
<dbReference type="PANTHER" id="PTHR12933">
    <property type="entry name" value="ORF PROTEIN-RELATED"/>
    <property type="match status" value="1"/>
</dbReference>
<evidence type="ECO:0000313" key="10">
    <source>
        <dbReference type="Proteomes" id="UP000183832"/>
    </source>
</evidence>
<feature type="compositionally biased region" description="Basic and acidic residues" evidence="6">
    <location>
        <begin position="62"/>
        <end position="74"/>
    </location>
</feature>
<protein>
    <recommendedName>
        <fullName evidence="4">U3 small nucleolar RNA-associated protein 25 homolog</fullName>
    </recommendedName>
    <alternativeName>
        <fullName evidence="5">UTP25 small subunit processor component</fullName>
    </alternativeName>
</protein>
<feature type="compositionally biased region" description="Acidic residues" evidence="6">
    <location>
        <begin position="178"/>
        <end position="189"/>
    </location>
</feature>
<reference evidence="9 10" key="1">
    <citation type="submission" date="2015-04" db="EMBL/GenBank/DDBJ databases">
        <authorList>
            <person name="Syromyatnikov M.Y."/>
            <person name="Popov V.N."/>
        </authorList>
    </citation>
    <scope>NUCLEOTIDE SEQUENCE [LARGE SCALE GENOMIC DNA]</scope>
</reference>
<dbReference type="AlphaFoldDB" id="A0A1J1J5E8"/>
<dbReference type="GO" id="GO:0000462">
    <property type="term" value="P:maturation of SSU-rRNA from tricistronic rRNA transcript (SSU-rRNA, 5.8S rRNA, LSU-rRNA)"/>
    <property type="evidence" value="ECO:0007669"/>
    <property type="project" value="TreeGrafter"/>
</dbReference>
<dbReference type="GO" id="GO:0019843">
    <property type="term" value="F:rRNA binding"/>
    <property type="evidence" value="ECO:0007669"/>
    <property type="project" value="TreeGrafter"/>
</dbReference>
<evidence type="ECO:0000259" key="7">
    <source>
        <dbReference type="Pfam" id="PF06862"/>
    </source>
</evidence>
<dbReference type="GO" id="GO:0032040">
    <property type="term" value="C:small-subunit processome"/>
    <property type="evidence" value="ECO:0007669"/>
    <property type="project" value="TreeGrafter"/>
</dbReference>
<evidence type="ECO:0000256" key="3">
    <source>
        <dbReference type="ARBA" id="ARBA00023242"/>
    </source>
</evidence>
<dbReference type="Pfam" id="PF22916">
    <property type="entry name" value="UTP25_NTPase-like"/>
    <property type="match status" value="1"/>
</dbReference>
<evidence type="ECO:0000256" key="2">
    <source>
        <dbReference type="ARBA" id="ARBA00009223"/>
    </source>
</evidence>
<feature type="compositionally biased region" description="Acidic residues" evidence="6">
    <location>
        <begin position="108"/>
        <end position="135"/>
    </location>
</feature>
<feature type="region of interest" description="Disordered" evidence="6">
    <location>
        <begin position="1"/>
        <end position="49"/>
    </location>
</feature>
<feature type="compositionally biased region" description="Basic residues" evidence="6">
    <location>
        <begin position="1"/>
        <end position="32"/>
    </location>
</feature>
<dbReference type="InterPro" id="IPR053940">
    <property type="entry name" value="UTP25_NTPase-like"/>
</dbReference>
<keyword evidence="3" id="KW-0539">Nucleus</keyword>
<evidence type="ECO:0000256" key="1">
    <source>
        <dbReference type="ARBA" id="ARBA00004604"/>
    </source>
</evidence>
<accession>A0A1J1J5E8</accession>
<dbReference type="EMBL" id="CVRI01000069">
    <property type="protein sequence ID" value="CRL07028.1"/>
    <property type="molecule type" value="Genomic_DNA"/>
</dbReference>
<dbReference type="InterPro" id="IPR053939">
    <property type="entry name" value="UTP25_C"/>
</dbReference>
<dbReference type="Gene3D" id="3.40.50.300">
    <property type="entry name" value="P-loop containing nucleotide triphosphate hydrolases"/>
    <property type="match status" value="1"/>
</dbReference>
<organism evidence="9 10">
    <name type="scientific">Clunio marinus</name>
    <dbReference type="NCBI Taxonomy" id="568069"/>
    <lineage>
        <taxon>Eukaryota</taxon>
        <taxon>Metazoa</taxon>
        <taxon>Ecdysozoa</taxon>
        <taxon>Arthropoda</taxon>
        <taxon>Hexapoda</taxon>
        <taxon>Insecta</taxon>
        <taxon>Pterygota</taxon>
        <taxon>Neoptera</taxon>
        <taxon>Endopterygota</taxon>
        <taxon>Diptera</taxon>
        <taxon>Nematocera</taxon>
        <taxon>Chironomoidea</taxon>
        <taxon>Chironomidae</taxon>
        <taxon>Clunio</taxon>
    </lineage>
</organism>
<evidence type="ECO:0000256" key="6">
    <source>
        <dbReference type="SAM" id="MobiDB-lite"/>
    </source>
</evidence>
<dbReference type="GO" id="GO:0034511">
    <property type="term" value="F:U3 snoRNA binding"/>
    <property type="evidence" value="ECO:0007669"/>
    <property type="project" value="InterPro"/>
</dbReference>
<evidence type="ECO:0000256" key="4">
    <source>
        <dbReference type="ARBA" id="ARBA00024421"/>
    </source>
</evidence>